<keyword evidence="2" id="KW-0808">Transferase</keyword>
<keyword evidence="1" id="KW-0328">Glycosyltransferase</keyword>
<dbReference type="CDD" id="cd11301">
    <property type="entry name" value="Fut1_Fut2_like"/>
    <property type="match status" value="1"/>
</dbReference>
<dbReference type="Pfam" id="PF01531">
    <property type="entry name" value="Glyco_transf_11"/>
    <property type="match status" value="1"/>
</dbReference>
<sequence length="326" mass="36821">MRTVGTLQTRLYAFPIGGLGNKLFEVVSLIGIASTLKRNPVIDATEPKYINTFVKSIQPIFPDLIDQIQLKILQPNSTKIVNLNHAACCKFDDPKKLLNSSDQNLYLKGNYFQSYKYFDHLRSEIRNWLRPTSLAKSLAGILFPQGMRKDFIICPHIRRGDFKTDGVHEPSDASFTRAATDFLVEHYKKSHDKISVAVLGNDLQFAYTIFQDKLGSSSSAIPNSYNFTVPGSSPEYQVLVSPSFTAELDLAFSRSYCDVTLITAPSSTFGWWLSYLAKDATVTYYRNITETQDKVAKEMNDNDFFPPNWIMLSSTKSGKIEKSKRT</sequence>
<dbReference type="EMBL" id="FJ362373">
    <property type="protein sequence ID" value="ACI49162.1"/>
    <property type="molecule type" value="Genomic_DNA"/>
</dbReference>
<dbReference type="AlphaFoldDB" id="B6VBR9"/>
<name>B6VBR9_CAEBE</name>
<gene>
    <name evidence="3" type="ORF">Cbre_JD21.009</name>
</gene>
<proteinExistence type="predicted"/>
<evidence type="ECO:0000256" key="1">
    <source>
        <dbReference type="ARBA" id="ARBA00022676"/>
    </source>
</evidence>
<dbReference type="InterPro" id="IPR002516">
    <property type="entry name" value="Glyco_trans_11"/>
</dbReference>
<organism evidence="3">
    <name type="scientific">Caenorhabditis brenneri</name>
    <name type="common">Nematode worm</name>
    <dbReference type="NCBI Taxonomy" id="135651"/>
    <lineage>
        <taxon>Eukaryota</taxon>
        <taxon>Metazoa</taxon>
        <taxon>Ecdysozoa</taxon>
        <taxon>Nematoda</taxon>
        <taxon>Chromadorea</taxon>
        <taxon>Rhabditida</taxon>
        <taxon>Rhabditina</taxon>
        <taxon>Rhabditomorpha</taxon>
        <taxon>Rhabditoidea</taxon>
        <taxon>Rhabditidae</taxon>
        <taxon>Peloderinae</taxon>
        <taxon>Caenorhabditis</taxon>
    </lineage>
</organism>
<dbReference type="GO" id="GO:0016020">
    <property type="term" value="C:membrane"/>
    <property type="evidence" value="ECO:0007669"/>
    <property type="project" value="InterPro"/>
</dbReference>
<dbReference type="PANTHER" id="PTHR22898">
    <property type="entry name" value="UNCHARACTERIZED GLYCOSOL TRANSFERASE-RELATED"/>
    <property type="match status" value="1"/>
</dbReference>
<evidence type="ECO:0008006" key="4">
    <source>
        <dbReference type="Google" id="ProtNLM"/>
    </source>
</evidence>
<accession>B6VBR9</accession>
<reference evidence="3" key="1">
    <citation type="journal article" date="2008" name="Genome Res.">
        <title>Multigenome DNA sequence conservation identifies Hox cis-regulatory elements.</title>
        <authorList>
            <person name="Kuntz S.G."/>
            <person name="Schwarz E.M."/>
            <person name="DeModena J.A."/>
            <person name="De Buysscher T."/>
            <person name="Trout D."/>
            <person name="Shizuya H."/>
            <person name="Sternberg P.W."/>
            <person name="Wold B.J."/>
        </authorList>
    </citation>
    <scope>NUCLEOTIDE SEQUENCE</scope>
    <source>
        <strain evidence="3">CB5161</strain>
    </source>
</reference>
<dbReference type="GO" id="GO:0008107">
    <property type="term" value="F:galactoside 2-alpha-L-fucosyltransferase activity"/>
    <property type="evidence" value="ECO:0007669"/>
    <property type="project" value="InterPro"/>
</dbReference>
<evidence type="ECO:0000313" key="3">
    <source>
        <dbReference type="EMBL" id="ACI49162.1"/>
    </source>
</evidence>
<dbReference type="PANTHER" id="PTHR22898:SF2">
    <property type="entry name" value="GALACTOSIDE 2-ALPHA-L-FUCOSYLTRANSFERASE-RELATED"/>
    <property type="match status" value="1"/>
</dbReference>
<dbReference type="CAZy" id="GT11">
    <property type="family name" value="Glycosyltransferase Family 11"/>
</dbReference>
<dbReference type="GO" id="GO:0005975">
    <property type="term" value="P:carbohydrate metabolic process"/>
    <property type="evidence" value="ECO:0007669"/>
    <property type="project" value="InterPro"/>
</dbReference>
<dbReference type="InterPro" id="IPR052501">
    <property type="entry name" value="Alpha-1-2_FucT"/>
</dbReference>
<evidence type="ECO:0000256" key="2">
    <source>
        <dbReference type="ARBA" id="ARBA00022679"/>
    </source>
</evidence>
<protein>
    <recommendedName>
        <fullName evidence="4">L-Fucosyltransferase</fullName>
    </recommendedName>
</protein>